<protein>
    <submittedName>
        <fullName evidence="1">Uncharacterized protein</fullName>
    </submittedName>
</protein>
<accession>A0ACC7Y7E1</accession>
<comment type="caution">
    <text evidence="1">The sequence shown here is derived from an EMBL/GenBank/DDBJ whole genome shotgun (WGS) entry which is preliminary data.</text>
</comment>
<evidence type="ECO:0000313" key="1">
    <source>
        <dbReference type="EMBL" id="NUV77811.1"/>
    </source>
</evidence>
<name>A0ACC7Y7E1_9ACTN</name>
<gene>
    <name evidence="1" type="ORF">G6W56_27545</name>
</gene>
<evidence type="ECO:0000313" key="2">
    <source>
        <dbReference type="Proteomes" id="UP000556843"/>
    </source>
</evidence>
<proteinExistence type="predicted"/>
<dbReference type="Proteomes" id="UP000556843">
    <property type="component" value="Unassembled WGS sequence"/>
</dbReference>
<reference evidence="1" key="1">
    <citation type="submission" date="2020-03" db="EMBL/GenBank/DDBJ databases">
        <title>Complete genome sequence of sixteen Streptomyces strains facilitates identification of candidate genes involved in plant growth-promotion in grain legumes and cereals.</title>
        <authorList>
            <person name="Gopalakrishnan S."/>
            <person name="Thakur V."/>
            <person name="Saxena R."/>
            <person name="Vadlamudi S."/>
            <person name="Purohit S."/>
            <person name="Kumar V."/>
            <person name="Rathore A."/>
            <person name="Chitikineni A."/>
            <person name="Varshney R.K."/>
        </authorList>
    </citation>
    <scope>NUCLEOTIDE SEQUENCE</scope>
    <source>
        <strain evidence="1">CAI-93</strain>
    </source>
</reference>
<organism evidence="1 2">
    <name type="scientific">Streptomyces fungicidicus</name>
    <dbReference type="NCBI Taxonomy" id="68203"/>
    <lineage>
        <taxon>Bacteria</taxon>
        <taxon>Bacillati</taxon>
        <taxon>Actinomycetota</taxon>
        <taxon>Actinomycetes</taxon>
        <taxon>Kitasatosporales</taxon>
        <taxon>Streptomycetaceae</taxon>
        <taxon>Streptomyces</taxon>
    </lineage>
</organism>
<keyword evidence="2" id="KW-1185">Reference proteome</keyword>
<sequence>MTFDQSEAEIQAHIDGPVQAAWEWLLAVVDDQDFETAWDLTAPELRRTRARAWLSANPAEEQHVEQLAQGTAPEPLRSRFAAAELSAYAESFGHLDTSQMGAASRPRVIGPDAELVVLAQLGQEPKIFTEPTLVHGLTFLMHLVRGRWLVADPDYKD</sequence>
<dbReference type="EMBL" id="JAANNW010000033">
    <property type="protein sequence ID" value="NUV77811.1"/>
    <property type="molecule type" value="Genomic_DNA"/>
</dbReference>